<proteinExistence type="predicted"/>
<protein>
    <submittedName>
        <fullName evidence="1">IS5/IS1182 family transposase</fullName>
    </submittedName>
</protein>
<dbReference type="AlphaFoldDB" id="A0A0N4VZB4"/>
<evidence type="ECO:0000313" key="1">
    <source>
        <dbReference type="WBParaSite" id="HPLM_0000263601-mRNA-1"/>
    </source>
</evidence>
<name>A0A0N4VZB4_HAEPC</name>
<accession>A0A0N4VZB4</accession>
<reference evidence="1" key="1">
    <citation type="submission" date="2017-02" db="UniProtKB">
        <authorList>
            <consortium name="WormBaseParasite"/>
        </authorList>
    </citation>
    <scope>IDENTIFICATION</scope>
</reference>
<organism evidence="1">
    <name type="scientific">Haemonchus placei</name>
    <name type="common">Barber's pole worm</name>
    <dbReference type="NCBI Taxonomy" id="6290"/>
    <lineage>
        <taxon>Eukaryota</taxon>
        <taxon>Metazoa</taxon>
        <taxon>Ecdysozoa</taxon>
        <taxon>Nematoda</taxon>
        <taxon>Chromadorea</taxon>
        <taxon>Rhabditida</taxon>
        <taxon>Rhabditina</taxon>
        <taxon>Rhabditomorpha</taxon>
        <taxon>Strongyloidea</taxon>
        <taxon>Trichostrongylidae</taxon>
        <taxon>Haemonchus</taxon>
    </lineage>
</organism>
<sequence>LACCDTLHWRFRDWRSALCANCCALTVTKVTTVILR</sequence>
<dbReference type="WBParaSite" id="HPLM_0000263601-mRNA-1">
    <property type="protein sequence ID" value="HPLM_0000263601-mRNA-1"/>
    <property type="gene ID" value="HPLM_0000263601"/>
</dbReference>